<dbReference type="InterPro" id="IPR006076">
    <property type="entry name" value="FAD-dep_OxRdtase"/>
</dbReference>
<evidence type="ECO:0000313" key="4">
    <source>
        <dbReference type="Proteomes" id="UP001228044"/>
    </source>
</evidence>
<comment type="caution">
    <text evidence="3">The sequence shown here is derived from an EMBL/GenBank/DDBJ whole genome shotgun (WGS) entry which is preliminary data.</text>
</comment>
<accession>A0ABT8DXN4</accession>
<feature type="domain" description="FAD dependent oxidoreductase" evidence="2">
    <location>
        <begin position="6"/>
        <end position="359"/>
    </location>
</feature>
<name>A0ABT8DXN4_9BURK</name>
<keyword evidence="1 3" id="KW-0560">Oxidoreductase</keyword>
<dbReference type="Proteomes" id="UP001228044">
    <property type="component" value="Unassembled WGS sequence"/>
</dbReference>
<evidence type="ECO:0000259" key="2">
    <source>
        <dbReference type="Pfam" id="PF01266"/>
    </source>
</evidence>
<dbReference type="Gene3D" id="3.50.50.60">
    <property type="entry name" value="FAD/NAD(P)-binding domain"/>
    <property type="match status" value="1"/>
</dbReference>
<dbReference type="PANTHER" id="PTHR13847:SF287">
    <property type="entry name" value="FAD-DEPENDENT OXIDOREDUCTASE DOMAIN-CONTAINING PROTEIN 1"/>
    <property type="match status" value="1"/>
</dbReference>
<evidence type="ECO:0000313" key="3">
    <source>
        <dbReference type="EMBL" id="MDN3921481.1"/>
    </source>
</evidence>
<dbReference type="InterPro" id="IPR036188">
    <property type="entry name" value="FAD/NAD-bd_sf"/>
</dbReference>
<sequence length="390" mass="42154">MNTKIDVAIVGGGVMGCSVAYHLKKLDPGLAVTVIERDPSYRTASSALSASSIRQQFSVPINVKLSQYSFDFFRSIGQHLGVDGEAVSIDLVEQGYLYLVPAAGVENLRSSQRVQAECGARTALLSPAELAERFPWLSAEGVELACLGLAGEGWFDGYSLLQAFRRKARALGVEFRTGEVSGLEFAGAGAALQLSDGTRLACATVVNAAGPQAAQVARMAGLEIPVAPERHCIYVFECPTPIPQCPLVVDPSGLYFRHEGSRYIVGPPPDPNSPPVREHLEVDHQVFDDFIWPTLAARVPAFEAIRCVSAWAGFYEMNTFDHNALIGKAPGFDHFMLINGFSGHGIQQSPAAGLALAELILFGRFITLDATPLDPRRVFENRPLRELNVI</sequence>
<dbReference type="Pfam" id="PF01266">
    <property type="entry name" value="DAO"/>
    <property type="match status" value="1"/>
</dbReference>
<dbReference type="GO" id="GO:0016491">
    <property type="term" value="F:oxidoreductase activity"/>
    <property type="evidence" value="ECO:0007669"/>
    <property type="project" value="UniProtKB-KW"/>
</dbReference>
<protein>
    <submittedName>
        <fullName evidence="3">FAD-binding oxidoreductase</fullName>
        <ecNumber evidence="3">1.-.-.-</ecNumber>
    </submittedName>
</protein>
<evidence type="ECO:0000256" key="1">
    <source>
        <dbReference type="ARBA" id="ARBA00023002"/>
    </source>
</evidence>
<proteinExistence type="predicted"/>
<dbReference type="PANTHER" id="PTHR13847">
    <property type="entry name" value="SARCOSINE DEHYDROGENASE-RELATED"/>
    <property type="match status" value="1"/>
</dbReference>
<dbReference type="PROSITE" id="PS51257">
    <property type="entry name" value="PROKAR_LIPOPROTEIN"/>
    <property type="match status" value="1"/>
</dbReference>
<dbReference type="EC" id="1.-.-.-" evidence="3"/>
<dbReference type="RefSeq" id="WP_290359770.1">
    <property type="nucleotide sequence ID" value="NZ_JAUHHC010000003.1"/>
</dbReference>
<reference evidence="3 4" key="1">
    <citation type="submission" date="2023-06" db="EMBL/GenBank/DDBJ databases">
        <title>Pelomonas sp. PFR6 16S ribosomal RNA gene Genome sequencing and assembly.</title>
        <authorList>
            <person name="Woo H."/>
        </authorList>
    </citation>
    <scope>NUCLEOTIDE SEQUENCE [LARGE SCALE GENOMIC DNA]</scope>
    <source>
        <strain evidence="3 4">PFR6</strain>
    </source>
</reference>
<gene>
    <name evidence="3" type="ORF">QWJ38_14405</name>
</gene>
<dbReference type="Gene3D" id="3.30.9.10">
    <property type="entry name" value="D-Amino Acid Oxidase, subunit A, domain 2"/>
    <property type="match status" value="1"/>
</dbReference>
<dbReference type="EMBL" id="JAUHHC010000003">
    <property type="protein sequence ID" value="MDN3921481.1"/>
    <property type="molecule type" value="Genomic_DNA"/>
</dbReference>
<keyword evidence="4" id="KW-1185">Reference proteome</keyword>
<dbReference type="SUPFAM" id="SSF51905">
    <property type="entry name" value="FAD/NAD(P)-binding domain"/>
    <property type="match status" value="1"/>
</dbReference>
<organism evidence="3 4">
    <name type="scientific">Roseateles violae</name>
    <dbReference type="NCBI Taxonomy" id="3058042"/>
    <lineage>
        <taxon>Bacteria</taxon>
        <taxon>Pseudomonadati</taxon>
        <taxon>Pseudomonadota</taxon>
        <taxon>Betaproteobacteria</taxon>
        <taxon>Burkholderiales</taxon>
        <taxon>Sphaerotilaceae</taxon>
        <taxon>Roseateles</taxon>
    </lineage>
</organism>